<dbReference type="Proteomes" id="UP001328107">
    <property type="component" value="Unassembled WGS sequence"/>
</dbReference>
<comment type="caution">
    <text evidence="3">The sequence shown here is derived from an EMBL/GenBank/DDBJ whole genome shotgun (WGS) entry which is preliminary data.</text>
</comment>
<proteinExistence type="predicted"/>
<evidence type="ECO:0000256" key="2">
    <source>
        <dbReference type="SAM" id="Phobius"/>
    </source>
</evidence>
<evidence type="ECO:0000313" key="3">
    <source>
        <dbReference type="EMBL" id="GMR39637.1"/>
    </source>
</evidence>
<protein>
    <submittedName>
        <fullName evidence="3">Uncharacterized protein</fullName>
    </submittedName>
</protein>
<feature type="non-terminal residue" evidence="3">
    <location>
        <position position="279"/>
    </location>
</feature>
<feature type="region of interest" description="Disordered" evidence="1">
    <location>
        <begin position="1"/>
        <end position="31"/>
    </location>
</feature>
<accession>A0AAN4ZEC5</accession>
<evidence type="ECO:0000256" key="1">
    <source>
        <dbReference type="SAM" id="MobiDB-lite"/>
    </source>
</evidence>
<name>A0AAN4ZEC5_9BILA</name>
<keyword evidence="2" id="KW-0472">Membrane</keyword>
<dbReference type="AlphaFoldDB" id="A0AAN4ZEC5"/>
<evidence type="ECO:0000313" key="4">
    <source>
        <dbReference type="Proteomes" id="UP001328107"/>
    </source>
</evidence>
<gene>
    <name evidence="3" type="ORF">PMAYCL1PPCAC_09832</name>
</gene>
<dbReference type="EMBL" id="BTRK01000002">
    <property type="protein sequence ID" value="GMR39637.1"/>
    <property type="molecule type" value="Genomic_DNA"/>
</dbReference>
<organism evidence="3 4">
    <name type="scientific">Pristionchus mayeri</name>
    <dbReference type="NCBI Taxonomy" id="1317129"/>
    <lineage>
        <taxon>Eukaryota</taxon>
        <taxon>Metazoa</taxon>
        <taxon>Ecdysozoa</taxon>
        <taxon>Nematoda</taxon>
        <taxon>Chromadorea</taxon>
        <taxon>Rhabditida</taxon>
        <taxon>Rhabditina</taxon>
        <taxon>Diplogasteromorpha</taxon>
        <taxon>Diplogasteroidea</taxon>
        <taxon>Neodiplogasteridae</taxon>
        <taxon>Pristionchus</taxon>
    </lineage>
</organism>
<reference evidence="4" key="1">
    <citation type="submission" date="2022-10" db="EMBL/GenBank/DDBJ databases">
        <title>Genome assembly of Pristionchus species.</title>
        <authorList>
            <person name="Yoshida K."/>
            <person name="Sommer R.J."/>
        </authorList>
    </citation>
    <scope>NUCLEOTIDE SEQUENCE [LARGE SCALE GENOMIC DNA]</scope>
    <source>
        <strain evidence="4">RS5460</strain>
    </source>
</reference>
<keyword evidence="2" id="KW-0812">Transmembrane</keyword>
<feature type="transmembrane region" description="Helical" evidence="2">
    <location>
        <begin position="43"/>
        <end position="62"/>
    </location>
</feature>
<sequence length="279" mass="31880">MGTAKRSTCEGEGGTSEEEDGIPTMGRSTPFLPRRCSLRSSSWLIIGFTTLLIVQTIGVSALPTPIPSTPNPMSDSDLPSIVVTPRPVKVMPRKNDTKPHMQPYKIIGRALDYDMKKRILVRRSDKTKEDYRKFIEHNCRTNVEKDDTFYAWEMDQFSTQLKKKLVPKQKPGTAVSPESRRTKALIAPNGDIEMAIRSLCKPNYVPFDEASIQERANNDHLENEVVNIAFANMYKYTEQYADKDVIKSMDRPKKINRRKRSLTTVDYENDEEFADKLAR</sequence>
<keyword evidence="2" id="KW-1133">Transmembrane helix</keyword>
<keyword evidence="4" id="KW-1185">Reference proteome</keyword>